<sequence>MGDERRELPTARLFCWLCDQLDPNKEMMEISEAITAA</sequence>
<proteinExistence type="predicted"/>
<dbReference type="KEGG" id="laca:LAC1533_0154"/>
<evidence type="ECO:0000313" key="1">
    <source>
        <dbReference type="EMBL" id="SFV39574.1"/>
    </source>
</evidence>
<dbReference type="EMBL" id="LT630287">
    <property type="protein sequence ID" value="SFV39574.1"/>
    <property type="molecule type" value="Genomic_DNA"/>
</dbReference>
<name>A0A1K1KL10_9LACO</name>
<evidence type="ECO:0000313" key="2">
    <source>
        <dbReference type="Proteomes" id="UP000190935"/>
    </source>
</evidence>
<dbReference type="AlphaFoldDB" id="A0A1K1KL10"/>
<gene>
    <name evidence="1" type="ORF">LAC1533_0154</name>
</gene>
<dbReference type="Proteomes" id="UP000190935">
    <property type="component" value="Chromosome I"/>
</dbReference>
<reference evidence="2" key="1">
    <citation type="submission" date="2016-11" db="EMBL/GenBank/DDBJ databases">
        <authorList>
            <person name="Papadimitriou K."/>
        </authorList>
    </citation>
    <scope>NUCLEOTIDE SEQUENCE [LARGE SCALE GENOMIC DNA]</scope>
    <source>
        <strain evidence="2">ACA-DC 1533</strain>
    </source>
</reference>
<protein>
    <submittedName>
        <fullName evidence="1">Uncharacterized protein</fullName>
    </submittedName>
</protein>
<organism evidence="1 2">
    <name type="scientific">Ligilactobacillus acidipiscis</name>
    <dbReference type="NCBI Taxonomy" id="89059"/>
    <lineage>
        <taxon>Bacteria</taxon>
        <taxon>Bacillati</taxon>
        <taxon>Bacillota</taxon>
        <taxon>Bacilli</taxon>
        <taxon>Lactobacillales</taxon>
        <taxon>Lactobacillaceae</taxon>
        <taxon>Ligilactobacillus</taxon>
    </lineage>
</organism>
<accession>A0A1K1KL10</accession>